<dbReference type="InterPro" id="IPR053925">
    <property type="entry name" value="RecX_HTH_3rd"/>
</dbReference>
<dbReference type="Proteomes" id="UP000199687">
    <property type="component" value="Unassembled WGS sequence"/>
</dbReference>
<dbReference type="GO" id="GO:0006282">
    <property type="term" value="P:regulation of DNA repair"/>
    <property type="evidence" value="ECO:0007669"/>
    <property type="project" value="UniProtKB-UniRule"/>
</dbReference>
<keyword evidence="4 5" id="KW-0963">Cytoplasm</keyword>
<dbReference type="HAMAP" id="MF_01114">
    <property type="entry name" value="RecX"/>
    <property type="match status" value="1"/>
</dbReference>
<organism evidence="9 10">
    <name type="scientific">Gracilibacillus ureilyticus</name>
    <dbReference type="NCBI Taxonomy" id="531814"/>
    <lineage>
        <taxon>Bacteria</taxon>
        <taxon>Bacillati</taxon>
        <taxon>Bacillota</taxon>
        <taxon>Bacilli</taxon>
        <taxon>Bacillales</taxon>
        <taxon>Bacillaceae</taxon>
        <taxon>Gracilibacillus</taxon>
    </lineage>
</organism>
<proteinExistence type="inferred from homology"/>
<feature type="domain" description="RecX third three-helical" evidence="7">
    <location>
        <begin position="216"/>
        <end position="264"/>
    </location>
</feature>
<dbReference type="NCBIfam" id="NF010733">
    <property type="entry name" value="PRK14135.1"/>
    <property type="match status" value="1"/>
</dbReference>
<evidence type="ECO:0000313" key="10">
    <source>
        <dbReference type="Proteomes" id="UP000199687"/>
    </source>
</evidence>
<dbReference type="InterPro" id="IPR003783">
    <property type="entry name" value="Regulatory_RecX"/>
</dbReference>
<comment type="similarity">
    <text evidence="2 5">Belongs to the RecX family.</text>
</comment>
<dbReference type="Pfam" id="PF21982">
    <property type="entry name" value="RecX_HTH1"/>
    <property type="match status" value="1"/>
</dbReference>
<dbReference type="Pfam" id="PF02631">
    <property type="entry name" value="RecX_HTH2"/>
    <property type="match status" value="1"/>
</dbReference>
<evidence type="ECO:0000256" key="4">
    <source>
        <dbReference type="ARBA" id="ARBA00022490"/>
    </source>
</evidence>
<reference evidence="9 10" key="1">
    <citation type="submission" date="2016-10" db="EMBL/GenBank/DDBJ databases">
        <authorList>
            <person name="de Groot N.N."/>
        </authorList>
    </citation>
    <scope>NUCLEOTIDE SEQUENCE [LARGE SCALE GENOMIC DNA]</scope>
    <source>
        <strain evidence="9 10">CGMCC 1.7727</strain>
    </source>
</reference>
<dbReference type="GO" id="GO:0005737">
    <property type="term" value="C:cytoplasm"/>
    <property type="evidence" value="ECO:0007669"/>
    <property type="project" value="UniProtKB-SubCell"/>
</dbReference>
<dbReference type="InterPro" id="IPR036388">
    <property type="entry name" value="WH-like_DNA-bd_sf"/>
</dbReference>
<evidence type="ECO:0000256" key="2">
    <source>
        <dbReference type="ARBA" id="ARBA00009695"/>
    </source>
</evidence>
<sequence>MPVISKITVQKKLKHRYNVFLKDKDSDYYAFSVDEDLLISYHLHKGQELTQEQIDQIQEKDASYKVYTLSLKFLSYRMRSEQELINYLQNKDIEITFIDEVINRLKREGLLDDLAFSEALVRTRMETSSKGPLLIKKELLEKGINQLIAEKALRQFPYTKQYEKAEQLIRKKLERPSRKSYKQQVDSAKQSLLQKGYSLGVISEVIQQIKTTSNNEEEYEAIIYQGEKALQKYRKKDSGFQLEHKIRANLFRKGFDSELIQQFIDEFVVERE</sequence>
<dbReference type="Gene3D" id="1.10.10.10">
    <property type="entry name" value="Winged helix-like DNA-binding domain superfamily/Winged helix DNA-binding domain"/>
    <property type="match status" value="4"/>
</dbReference>
<comment type="function">
    <text evidence="5">Modulates RecA activity.</text>
</comment>
<gene>
    <name evidence="5" type="primary">recX</name>
    <name evidence="9" type="ORF">SAMN04487944_106143</name>
</gene>
<dbReference type="STRING" id="531814.SAMN04487944_106143"/>
<evidence type="ECO:0000256" key="3">
    <source>
        <dbReference type="ARBA" id="ARBA00018111"/>
    </source>
</evidence>
<keyword evidence="10" id="KW-1185">Reference proteome</keyword>
<evidence type="ECO:0000313" key="9">
    <source>
        <dbReference type="EMBL" id="SER58392.1"/>
    </source>
</evidence>
<dbReference type="InterPro" id="IPR053924">
    <property type="entry name" value="RecX_HTH_2nd"/>
</dbReference>
<evidence type="ECO:0000256" key="5">
    <source>
        <dbReference type="HAMAP-Rule" id="MF_01114"/>
    </source>
</evidence>
<dbReference type="AlphaFoldDB" id="A0A1H9QDA1"/>
<dbReference type="InterPro" id="IPR053926">
    <property type="entry name" value="RecX_HTH_1st"/>
</dbReference>
<feature type="domain" description="RecX second three-helical" evidence="6">
    <location>
        <begin position="112"/>
        <end position="153"/>
    </location>
</feature>
<evidence type="ECO:0000259" key="6">
    <source>
        <dbReference type="Pfam" id="PF02631"/>
    </source>
</evidence>
<dbReference type="EMBL" id="FOGL01000006">
    <property type="protein sequence ID" value="SER58392.1"/>
    <property type="molecule type" value="Genomic_DNA"/>
</dbReference>
<comment type="subcellular location">
    <subcellularLocation>
        <location evidence="1 5">Cytoplasm</location>
    </subcellularLocation>
</comment>
<accession>A0A1H9QDA1</accession>
<evidence type="ECO:0000259" key="7">
    <source>
        <dbReference type="Pfam" id="PF21981"/>
    </source>
</evidence>
<feature type="domain" description="RecX first three-helical" evidence="8">
    <location>
        <begin position="67"/>
        <end position="105"/>
    </location>
</feature>
<dbReference type="PANTHER" id="PTHR33602:SF1">
    <property type="entry name" value="REGULATORY PROTEIN RECX FAMILY PROTEIN"/>
    <property type="match status" value="1"/>
</dbReference>
<protein>
    <recommendedName>
        <fullName evidence="3 5">Regulatory protein RecX</fullName>
    </recommendedName>
</protein>
<name>A0A1H9QDA1_9BACI</name>
<dbReference type="Pfam" id="PF21981">
    <property type="entry name" value="RecX_HTH3"/>
    <property type="match status" value="2"/>
</dbReference>
<dbReference type="RefSeq" id="WP_089740380.1">
    <property type="nucleotide sequence ID" value="NZ_FOGL01000006.1"/>
</dbReference>
<evidence type="ECO:0000256" key="1">
    <source>
        <dbReference type="ARBA" id="ARBA00004496"/>
    </source>
</evidence>
<dbReference type="OrthoDB" id="5421057at2"/>
<evidence type="ECO:0000259" key="8">
    <source>
        <dbReference type="Pfam" id="PF21982"/>
    </source>
</evidence>
<dbReference type="PANTHER" id="PTHR33602">
    <property type="entry name" value="REGULATORY PROTEIN RECX FAMILY PROTEIN"/>
    <property type="match status" value="1"/>
</dbReference>
<feature type="domain" description="RecX third three-helical" evidence="7">
    <location>
        <begin position="161"/>
        <end position="206"/>
    </location>
</feature>